<name>A0A7Y2H3X9_UNCEI</name>
<accession>A0A7Y2H3X9</accession>
<feature type="compositionally biased region" description="Basic and acidic residues" evidence="3">
    <location>
        <begin position="1"/>
        <end position="12"/>
    </location>
</feature>
<dbReference type="Pfam" id="PF16285">
    <property type="entry name" value="DUF4931_N"/>
    <property type="match status" value="1"/>
</dbReference>
<evidence type="ECO:0000256" key="1">
    <source>
        <dbReference type="PIRSR" id="PIRSR000808-1"/>
    </source>
</evidence>
<evidence type="ECO:0000313" key="5">
    <source>
        <dbReference type="EMBL" id="NNF08511.1"/>
    </source>
</evidence>
<dbReference type="GO" id="GO:0006012">
    <property type="term" value="P:galactose metabolic process"/>
    <property type="evidence" value="ECO:0007669"/>
    <property type="project" value="InterPro"/>
</dbReference>
<evidence type="ECO:0000256" key="2">
    <source>
        <dbReference type="PIRSR" id="PIRSR000808-3"/>
    </source>
</evidence>
<sequence>MPSEPTFRRDPLQGHLALIAPGRSDRPRDETISGEKISGECPFCPGNEKETPPPVYVWGDQPWAGRVVPNKYPAVVPASGGVPTLGHDGPVSGETAGLGLHEVLIEGPDHLKDWNERSSQEIEMLLRVMFLRHEEHAKQAWFRYGVAFRNFGPRSGATLRHPHSQVMALPVVPPQVAEIWQKQAAAFAKGDCLVCLGTDPQRLVCESDTLIAYTAWSPKAAYEICLQSKAHRADLSGGEVMAELAIMLQRLVACYHALIPHPSYNLVIQAPRPQTVPEEHWRMELLLRNQQIAGFEMASGIYLSDITPERAALRLREVLPPRH</sequence>
<feature type="binding site" evidence="2">
    <location>
        <position position="161"/>
    </location>
    <ligand>
        <name>Zn(2+)</name>
        <dbReference type="ChEBI" id="CHEBI:29105"/>
    </ligand>
</feature>
<feature type="binding site" evidence="2">
    <location>
        <position position="41"/>
    </location>
    <ligand>
        <name>Zn(2+)</name>
        <dbReference type="ChEBI" id="CHEBI:29105"/>
    </ligand>
</feature>
<feature type="active site" description="Tele-UMP-histidine intermediate" evidence="1">
    <location>
        <position position="163"/>
    </location>
</feature>
<dbReference type="AlphaFoldDB" id="A0A7Y2H3X9"/>
<feature type="binding site" evidence="2">
    <location>
        <position position="110"/>
    </location>
    <ligand>
        <name>Zn(2+)</name>
        <dbReference type="ChEBI" id="CHEBI:29105"/>
    </ligand>
</feature>
<evidence type="ECO:0000256" key="3">
    <source>
        <dbReference type="SAM" id="MobiDB-lite"/>
    </source>
</evidence>
<feature type="binding site" evidence="2">
    <location>
        <position position="44"/>
    </location>
    <ligand>
        <name>Zn(2+)</name>
        <dbReference type="ChEBI" id="CHEBI:29105"/>
    </ligand>
</feature>
<comment type="cofactor">
    <cofactor evidence="2">
        <name>Zn(2+)</name>
        <dbReference type="ChEBI" id="CHEBI:29105"/>
    </cofactor>
    <text evidence="2">Binds 1 zinc ion per subunit.</text>
</comment>
<dbReference type="PANTHER" id="PTHR42763">
    <property type="entry name" value="ADP-GLUCOSE PHOSPHORYLASE"/>
    <property type="match status" value="1"/>
</dbReference>
<dbReference type="Proteomes" id="UP000547674">
    <property type="component" value="Unassembled WGS sequence"/>
</dbReference>
<feature type="domain" description="DUF4931" evidence="4">
    <location>
        <begin position="102"/>
        <end position="169"/>
    </location>
</feature>
<dbReference type="GO" id="GO:0008270">
    <property type="term" value="F:zinc ion binding"/>
    <property type="evidence" value="ECO:0007669"/>
    <property type="project" value="InterPro"/>
</dbReference>
<reference evidence="5 6" key="1">
    <citation type="submission" date="2020-03" db="EMBL/GenBank/DDBJ databases">
        <title>Metabolic flexibility allows generalist bacteria to become dominant in a frequently disturbed ecosystem.</title>
        <authorList>
            <person name="Chen Y.-J."/>
            <person name="Leung P.M."/>
            <person name="Bay S.K."/>
            <person name="Hugenholtz P."/>
            <person name="Kessler A.J."/>
            <person name="Shelley G."/>
            <person name="Waite D.W."/>
            <person name="Cook P.L."/>
            <person name="Greening C."/>
        </authorList>
    </citation>
    <scope>NUCLEOTIDE SEQUENCE [LARGE SCALE GENOMIC DNA]</scope>
    <source>
        <strain evidence="5">SS_bin_28</strain>
    </source>
</reference>
<proteinExistence type="predicted"/>
<evidence type="ECO:0000259" key="4">
    <source>
        <dbReference type="Pfam" id="PF16285"/>
    </source>
</evidence>
<dbReference type="EMBL" id="JABDJR010000692">
    <property type="protein sequence ID" value="NNF08511.1"/>
    <property type="molecule type" value="Genomic_DNA"/>
</dbReference>
<feature type="compositionally biased region" description="Basic and acidic residues" evidence="3">
    <location>
        <begin position="23"/>
        <end position="33"/>
    </location>
</feature>
<dbReference type="Gene3D" id="3.30.428.10">
    <property type="entry name" value="HIT-like"/>
    <property type="match status" value="2"/>
</dbReference>
<dbReference type="InterPro" id="IPR001937">
    <property type="entry name" value="GalP_UDPtransf1"/>
</dbReference>
<dbReference type="InterPro" id="IPR046322">
    <property type="entry name" value="DUF4931"/>
</dbReference>
<dbReference type="SUPFAM" id="SSF54197">
    <property type="entry name" value="HIT-like"/>
    <property type="match status" value="2"/>
</dbReference>
<feature type="region of interest" description="Disordered" evidence="3">
    <location>
        <begin position="1"/>
        <end position="50"/>
    </location>
</feature>
<keyword evidence="2" id="KW-0479">Metal-binding</keyword>
<gene>
    <name evidence="5" type="ORF">HKN21_17245</name>
</gene>
<comment type="caution">
    <text evidence="5">The sequence shown here is derived from an EMBL/GenBank/DDBJ whole genome shotgun (WGS) entry which is preliminary data.</text>
</comment>
<dbReference type="InterPro" id="IPR053177">
    <property type="entry name" value="ADP-glucose_phosphorylase"/>
</dbReference>
<dbReference type="PIRSF" id="PIRSF000808">
    <property type="entry name" value="GalT"/>
    <property type="match status" value="1"/>
</dbReference>
<dbReference type="GO" id="GO:0008108">
    <property type="term" value="F:UDP-glucose:hexose-1-phosphate uridylyltransferase activity"/>
    <property type="evidence" value="ECO:0007669"/>
    <property type="project" value="InterPro"/>
</dbReference>
<protein>
    <submittedName>
        <fullName evidence="5">DUF4931 domain-containing protein</fullName>
    </submittedName>
</protein>
<keyword evidence="2" id="KW-0862">Zinc</keyword>
<dbReference type="InterPro" id="IPR036265">
    <property type="entry name" value="HIT-like_sf"/>
</dbReference>
<organism evidence="5 6">
    <name type="scientific">Eiseniibacteriota bacterium</name>
    <dbReference type="NCBI Taxonomy" id="2212470"/>
    <lineage>
        <taxon>Bacteria</taxon>
        <taxon>Candidatus Eiseniibacteriota</taxon>
    </lineage>
</organism>
<dbReference type="PANTHER" id="PTHR42763:SF2">
    <property type="entry name" value="ADP-GLUCOSE PHOSPHORYLASE"/>
    <property type="match status" value="1"/>
</dbReference>
<evidence type="ECO:0000313" key="6">
    <source>
        <dbReference type="Proteomes" id="UP000547674"/>
    </source>
</evidence>